<evidence type="ECO:0000313" key="6">
    <source>
        <dbReference type="EMBL" id="MBP1953756.1"/>
    </source>
</evidence>
<dbReference type="RefSeq" id="WP_188869022.1">
    <property type="nucleotide sequence ID" value="NZ_BMOO01000001.1"/>
</dbReference>
<proteinExistence type="predicted"/>
<accession>A0A830FSH9</accession>
<dbReference type="Pfam" id="PF04967">
    <property type="entry name" value="HTH_10"/>
    <property type="match status" value="1"/>
</dbReference>
<keyword evidence="2" id="KW-0804">Transcription</keyword>
<organism evidence="5 7">
    <name type="scientific">Halarchaeum rubridurum</name>
    <dbReference type="NCBI Taxonomy" id="489911"/>
    <lineage>
        <taxon>Archaea</taxon>
        <taxon>Methanobacteriati</taxon>
        <taxon>Methanobacteriota</taxon>
        <taxon>Stenosarchaea group</taxon>
        <taxon>Halobacteria</taxon>
        <taxon>Halobacteriales</taxon>
        <taxon>Halobacteriaceae</taxon>
    </lineage>
</organism>
<comment type="caution">
    <text evidence="5">The sequence shown here is derived from an EMBL/GenBank/DDBJ whole genome shotgun (WGS) entry which is preliminary data.</text>
</comment>
<evidence type="ECO:0000313" key="7">
    <source>
        <dbReference type="Proteomes" id="UP000614609"/>
    </source>
</evidence>
<reference evidence="5" key="2">
    <citation type="submission" date="2020-09" db="EMBL/GenBank/DDBJ databases">
        <authorList>
            <person name="Sun Q."/>
            <person name="Ohkuma M."/>
        </authorList>
    </citation>
    <scope>NUCLEOTIDE SEQUENCE</scope>
    <source>
        <strain evidence="5">JCM 16108</strain>
    </source>
</reference>
<keyword evidence="1" id="KW-0805">Transcription regulation</keyword>
<dbReference type="AlphaFoldDB" id="A0A830FSH9"/>
<feature type="domain" description="HTH bat-type" evidence="3">
    <location>
        <begin position="154"/>
        <end position="206"/>
    </location>
</feature>
<name>A0A830FSH9_9EURY</name>
<dbReference type="PANTHER" id="PTHR34236">
    <property type="entry name" value="DIMETHYL SULFOXIDE REDUCTASE TRANSCRIPTIONAL ACTIVATOR"/>
    <property type="match status" value="1"/>
</dbReference>
<gene>
    <name evidence="5" type="ORF">GCM10009017_00960</name>
    <name evidence="6" type="ORF">J2752_000637</name>
</gene>
<sequence length="212" mass="23436">MISAELAVELPEGMWVRPISRRHPDVRFRVLAAFPGTDDGGVGLVEITGPDLDAVRERVAASDVLRAVDVLHHDDDGLLVRFETRAPLLLRALRSARVPLELPFEVEDGVANWTLTASHADLSRLGDELDARGVDYRLDRVRDDAERDAETDPLTDRQRELLTLAAEAGYYDDPRDTTLTDLADEAGVAKSTLSGVLTRAENRIVKRYLDGV</sequence>
<dbReference type="PANTHER" id="PTHR34236:SF1">
    <property type="entry name" value="DIMETHYL SULFOXIDE REDUCTASE TRANSCRIPTIONAL ACTIVATOR"/>
    <property type="match status" value="1"/>
</dbReference>
<feature type="domain" description="Bacterioopsin transcriptional activator GAF and HTH associated" evidence="4">
    <location>
        <begin position="23"/>
        <end position="147"/>
    </location>
</feature>
<dbReference type="InterPro" id="IPR007050">
    <property type="entry name" value="HTH_bacterioopsin"/>
</dbReference>
<dbReference type="OrthoDB" id="51502at2157"/>
<keyword evidence="7" id="KW-1185">Reference proteome</keyword>
<reference evidence="5" key="1">
    <citation type="journal article" date="2014" name="Int. J. Syst. Evol. Microbiol.">
        <title>Complete genome sequence of Corynebacterium casei LMG S-19264T (=DSM 44701T), isolated from a smear-ripened cheese.</title>
        <authorList>
            <consortium name="US DOE Joint Genome Institute (JGI-PGF)"/>
            <person name="Walter F."/>
            <person name="Albersmeier A."/>
            <person name="Kalinowski J."/>
            <person name="Ruckert C."/>
        </authorList>
    </citation>
    <scope>NUCLEOTIDE SEQUENCE</scope>
    <source>
        <strain evidence="5">JCM 16108</strain>
    </source>
</reference>
<dbReference type="Proteomes" id="UP000614609">
    <property type="component" value="Unassembled WGS sequence"/>
</dbReference>
<evidence type="ECO:0000313" key="5">
    <source>
        <dbReference type="EMBL" id="GGM54410.1"/>
    </source>
</evidence>
<protein>
    <submittedName>
        <fullName evidence="5">Helix-turn-helix domain-containing protein</fullName>
    </submittedName>
    <submittedName>
        <fullName evidence="6">Putative DNA binding protein</fullName>
    </submittedName>
</protein>
<dbReference type="Gene3D" id="1.10.10.10">
    <property type="entry name" value="Winged helix-like DNA-binding domain superfamily/Winged helix DNA-binding domain"/>
    <property type="match status" value="1"/>
</dbReference>
<dbReference type="InterPro" id="IPR036388">
    <property type="entry name" value="WH-like_DNA-bd_sf"/>
</dbReference>
<dbReference type="Proteomes" id="UP000765891">
    <property type="component" value="Unassembled WGS sequence"/>
</dbReference>
<evidence type="ECO:0000256" key="1">
    <source>
        <dbReference type="ARBA" id="ARBA00023015"/>
    </source>
</evidence>
<evidence type="ECO:0000256" key="2">
    <source>
        <dbReference type="ARBA" id="ARBA00023163"/>
    </source>
</evidence>
<dbReference type="EMBL" id="JAGGKO010000001">
    <property type="protein sequence ID" value="MBP1953756.1"/>
    <property type="molecule type" value="Genomic_DNA"/>
</dbReference>
<dbReference type="Pfam" id="PF15915">
    <property type="entry name" value="BAT"/>
    <property type="match status" value="1"/>
</dbReference>
<dbReference type="InterPro" id="IPR031803">
    <property type="entry name" value="BAT_GAF/HTH-assoc"/>
</dbReference>
<evidence type="ECO:0000259" key="3">
    <source>
        <dbReference type="Pfam" id="PF04967"/>
    </source>
</evidence>
<evidence type="ECO:0000259" key="4">
    <source>
        <dbReference type="Pfam" id="PF15915"/>
    </source>
</evidence>
<reference evidence="6" key="3">
    <citation type="submission" date="2021-03" db="EMBL/GenBank/DDBJ databases">
        <title>Genomic Encyclopedia of Type Strains, Phase IV (KMG-IV): sequencing the most valuable type-strain genomes for metagenomic binning, comparative biology and taxonomic classification.</title>
        <authorList>
            <person name="Goeker M."/>
        </authorList>
    </citation>
    <scope>NUCLEOTIDE SEQUENCE</scope>
    <source>
        <strain evidence="6">DSM 22443</strain>
    </source>
</reference>
<dbReference type="EMBL" id="BMOO01000001">
    <property type="protein sequence ID" value="GGM54410.1"/>
    <property type="molecule type" value="Genomic_DNA"/>
</dbReference>